<evidence type="ECO:0000313" key="1">
    <source>
        <dbReference type="EMBL" id="RAS76654.1"/>
    </source>
</evidence>
<keyword evidence="1" id="KW-0614">Plasmid</keyword>
<dbReference type="AlphaFoldDB" id="A0AAX1Q989"/>
<protein>
    <submittedName>
        <fullName evidence="1">Uncharacterized protein</fullName>
    </submittedName>
</protein>
<evidence type="ECO:0000313" key="2">
    <source>
        <dbReference type="Proteomes" id="UP000250174"/>
    </source>
</evidence>
<proteinExistence type="predicted"/>
<gene>
    <name evidence="1" type="ORF">A3864_12585</name>
</gene>
<accession>A0AAX1Q989</accession>
<dbReference type="Proteomes" id="UP000250174">
    <property type="component" value="Unassembled WGS sequence"/>
</dbReference>
<reference evidence="1 2" key="1">
    <citation type="submission" date="2016-03" db="EMBL/GenBank/DDBJ databases">
        <title>Comparison of Bacillus endophyticus and B. anthracis characteristics using whole genome sequence analysis and microbiological techniques.</title>
        <authorList>
            <person name="Lekota K.E."/>
            <person name="Mafofo J."/>
            <person name="Rees J."/>
            <person name="Muchadeyi F.C."/>
            <person name="Madoroba E."/>
            <person name="Van Heerden H."/>
        </authorList>
    </citation>
    <scope>NUCLEOTIDE SEQUENCE [LARGE SCALE GENOMIC DNA]</scope>
    <source>
        <strain evidence="1 2">3631_10C</strain>
        <plasmid evidence="1">pBEH1</plasmid>
    </source>
</reference>
<comment type="caution">
    <text evidence="1">The sequence shown here is derived from an EMBL/GenBank/DDBJ whole genome shotgun (WGS) entry which is preliminary data.</text>
</comment>
<dbReference type="Gene3D" id="1.10.3210.10">
    <property type="entry name" value="Hypothetical protein af1432"/>
    <property type="match status" value="1"/>
</dbReference>
<dbReference type="EMBL" id="LVYK01000026">
    <property type="protein sequence ID" value="RAS76654.1"/>
    <property type="molecule type" value="Genomic_DNA"/>
</dbReference>
<organism evidence="1 2">
    <name type="scientific">Priestia endophytica</name>
    <dbReference type="NCBI Taxonomy" id="135735"/>
    <lineage>
        <taxon>Bacteria</taxon>
        <taxon>Bacillati</taxon>
        <taxon>Bacillota</taxon>
        <taxon>Bacilli</taxon>
        <taxon>Bacillales</taxon>
        <taxon>Bacillaceae</taxon>
        <taxon>Priestia</taxon>
    </lineage>
</organism>
<sequence>MRAVNLSYNITGQGLLRTYMYPYTTELYEFLTKFKYDTKFHSTKQLGAIQYLLRGAHHTRYEYIFLQWTLIHQLKDKAKGLGLNSNNVSTDGLFLPNIGKNPTGSEILQCLALLTNMGHFPDTFSASKVWLHLLRKNFRNLRTGLKRGLQDEEKYLLDDMISNFDTYNIHLINALFLLERYRRVDGGNEIIDFSKKLIIEYINNENEQLKKYWKIYKSIRKIAYVLMDSHYAPIPFNLELSSIVLNLDHYQDSLIDSSSAFQKALEQMNIVLENSLYLDPNSLLVSNMRSEQISYKLGSLPIKEKIDKISVIRDLLEPLNEKSDGISAIFQKQDILSFPQPDWDINNVLDITYNEIDYYQSIFPIDTWEFERELTEALGVNSCRVSAAYPPSRKNFRLVFSIKNNVADTKKIYKALDITKQAIELDLDFKERGFQNNNQAEDEFKAKIFKYLLKYSFGFEKEYVLDYPITKKVNNVPLFFGRGSVNVSNLIQKYIDDVKDNLSTDQVHELKVVRDRIRDLNYRGLILAFLGSTKIRKANETTFSCEFDGIVYLPYRKKEEFLFVIEAKNKPNGSTEAKAQLKKRLKQHLPKTFDYQIDDLGNKAACASIFSKSK</sequence>
<geneLocation type="plasmid" evidence="1">
    <name>pBEH1</name>
</geneLocation>
<dbReference type="RefSeq" id="WP_113765561.1">
    <property type="nucleotide sequence ID" value="NZ_LVYK01000026.1"/>
</dbReference>
<name>A0AAX1Q989_9BACI</name>